<feature type="short sequence motif" description="Nudix box" evidence="14">
    <location>
        <begin position="257"/>
        <end position="279"/>
    </location>
</feature>
<organism evidence="16 17">
    <name type="scientific">Roseobacter ponti</name>
    <dbReference type="NCBI Taxonomy" id="1891787"/>
    <lineage>
        <taxon>Bacteria</taxon>
        <taxon>Pseudomonadati</taxon>
        <taxon>Pseudomonadota</taxon>
        <taxon>Alphaproteobacteria</taxon>
        <taxon>Rhodobacterales</taxon>
        <taxon>Roseobacteraceae</taxon>
        <taxon>Roseobacter</taxon>
    </lineage>
</organism>
<dbReference type="PANTHER" id="PTHR11839:SF5">
    <property type="entry name" value="ADP-RIBOSE PYROPHOSPHATASE"/>
    <property type="match status" value="1"/>
</dbReference>
<dbReference type="Gene3D" id="3.10.490.10">
    <property type="entry name" value="Gamma-glutamyl cyclotransferase-like"/>
    <property type="match status" value="1"/>
</dbReference>
<dbReference type="GO" id="GO:0006753">
    <property type="term" value="P:nucleoside phosphate metabolic process"/>
    <property type="evidence" value="ECO:0007669"/>
    <property type="project" value="TreeGrafter"/>
</dbReference>
<reference evidence="16 17" key="1">
    <citation type="submission" date="2020-02" db="EMBL/GenBank/DDBJ databases">
        <title>Genome sequence of Roseobacter ponti.</title>
        <authorList>
            <person name="Hollensteiner J."/>
            <person name="Schneider D."/>
            <person name="Poehlein A."/>
            <person name="Daniel R."/>
        </authorList>
    </citation>
    <scope>NUCLEOTIDE SEQUENCE [LARGE SCALE GENOMIC DNA]</scope>
    <source>
        <strain evidence="16 17">DSM 106830</strain>
    </source>
</reference>
<comment type="function">
    <text evidence="8">Acts on ADP-mannose and ADP-glucose as well as ADP-ribose. Prevents glycogen biosynthesis. The reaction catalyzed by this enzyme is a limiting step of the gluconeogenic process.</text>
</comment>
<dbReference type="GO" id="GO:0046872">
    <property type="term" value="F:metal ion binding"/>
    <property type="evidence" value="ECO:0007669"/>
    <property type="project" value="UniProtKB-KW"/>
</dbReference>
<dbReference type="InterPro" id="IPR004385">
    <property type="entry name" value="NDP_pyrophosphatase"/>
</dbReference>
<evidence type="ECO:0000256" key="1">
    <source>
        <dbReference type="ARBA" id="ARBA00001946"/>
    </source>
</evidence>
<dbReference type="RefSeq" id="WP_169640298.1">
    <property type="nucleotide sequence ID" value="NZ_CP048788.1"/>
</dbReference>
<evidence type="ECO:0000256" key="13">
    <source>
        <dbReference type="PIRSR" id="PIRSR604385-2"/>
    </source>
</evidence>
<name>A0A858STQ5_9RHOB</name>
<dbReference type="GO" id="GO:0019144">
    <property type="term" value="F:ADP-sugar diphosphatase activity"/>
    <property type="evidence" value="ECO:0007669"/>
    <property type="project" value="TreeGrafter"/>
</dbReference>
<keyword evidence="6" id="KW-0378">Hydrolase</keyword>
<feature type="domain" description="Nudix hydrolase" evidence="15">
    <location>
        <begin position="214"/>
        <end position="354"/>
    </location>
</feature>
<protein>
    <recommendedName>
        <fullName evidence="4">ADP-ribose pyrophosphatase</fullName>
        <ecNumber evidence="3">3.6.1.13</ecNumber>
    </recommendedName>
    <alternativeName>
        <fullName evidence="9">ADP-ribose diphosphatase</fullName>
    </alternativeName>
    <alternativeName>
        <fullName evidence="11">ADP-ribose phosphohydrolase</fullName>
    </alternativeName>
    <alternativeName>
        <fullName evidence="10">Adenosine diphosphoribose pyrophosphatase</fullName>
    </alternativeName>
</protein>
<evidence type="ECO:0000256" key="14">
    <source>
        <dbReference type="PIRSR" id="PIRSR604385-3"/>
    </source>
</evidence>
<dbReference type="PANTHER" id="PTHR11839">
    <property type="entry name" value="UDP/ADP-SUGAR PYROPHOSPHATASE"/>
    <property type="match status" value="1"/>
</dbReference>
<keyword evidence="17" id="KW-1185">Reference proteome</keyword>
<dbReference type="GO" id="GO:0047631">
    <property type="term" value="F:ADP-ribose diphosphatase activity"/>
    <property type="evidence" value="ECO:0007669"/>
    <property type="project" value="UniProtKB-EC"/>
</dbReference>
<evidence type="ECO:0000256" key="8">
    <source>
        <dbReference type="ARBA" id="ARBA00025164"/>
    </source>
</evidence>
<comment type="similarity">
    <text evidence="2">Belongs to the Nudix hydrolase family. NudF subfamily.</text>
</comment>
<dbReference type="SUPFAM" id="SSF55811">
    <property type="entry name" value="Nudix"/>
    <property type="match status" value="1"/>
</dbReference>
<dbReference type="EMBL" id="CP048788">
    <property type="protein sequence ID" value="QJF51083.1"/>
    <property type="molecule type" value="Genomic_DNA"/>
</dbReference>
<dbReference type="CDD" id="cd06661">
    <property type="entry name" value="GGCT_like"/>
    <property type="match status" value="1"/>
</dbReference>
<accession>A0A858STQ5</accession>
<comment type="catalytic activity">
    <reaction evidence="12">
        <text>ADP-D-ribose + H2O = D-ribose 5-phosphate + AMP + 2 H(+)</text>
        <dbReference type="Rhea" id="RHEA:10412"/>
        <dbReference type="ChEBI" id="CHEBI:15377"/>
        <dbReference type="ChEBI" id="CHEBI:15378"/>
        <dbReference type="ChEBI" id="CHEBI:57967"/>
        <dbReference type="ChEBI" id="CHEBI:78346"/>
        <dbReference type="ChEBI" id="CHEBI:456215"/>
        <dbReference type="EC" id="3.6.1.13"/>
    </reaction>
</comment>
<dbReference type="GO" id="GO:0019693">
    <property type="term" value="P:ribose phosphate metabolic process"/>
    <property type="evidence" value="ECO:0007669"/>
    <property type="project" value="TreeGrafter"/>
</dbReference>
<dbReference type="AlphaFoldDB" id="A0A858STQ5"/>
<dbReference type="SUPFAM" id="SSF110857">
    <property type="entry name" value="Gamma-glutamyl cyclotransferase-like"/>
    <property type="match status" value="1"/>
</dbReference>
<dbReference type="Gene3D" id="3.90.79.10">
    <property type="entry name" value="Nucleoside Triphosphate Pyrophosphohydrolase"/>
    <property type="match status" value="1"/>
</dbReference>
<evidence type="ECO:0000313" key="17">
    <source>
        <dbReference type="Proteomes" id="UP000503308"/>
    </source>
</evidence>
<keyword evidence="7 13" id="KW-0460">Magnesium</keyword>
<evidence type="ECO:0000313" key="16">
    <source>
        <dbReference type="EMBL" id="QJF51083.1"/>
    </source>
</evidence>
<dbReference type="Proteomes" id="UP000503308">
    <property type="component" value="Chromosome"/>
</dbReference>
<evidence type="ECO:0000256" key="12">
    <source>
        <dbReference type="ARBA" id="ARBA00049546"/>
    </source>
</evidence>
<dbReference type="InterPro" id="IPR000086">
    <property type="entry name" value="NUDIX_hydrolase_dom"/>
</dbReference>
<dbReference type="InterPro" id="IPR020084">
    <property type="entry name" value="NUDIX_hydrolase_CS"/>
</dbReference>
<dbReference type="Pfam" id="PF00293">
    <property type="entry name" value="NUDIX"/>
    <property type="match status" value="1"/>
</dbReference>
<dbReference type="NCBIfam" id="TIGR00052">
    <property type="entry name" value="nudix-type nucleoside diphosphatase, YffH/AdpP family"/>
    <property type="match status" value="1"/>
</dbReference>
<dbReference type="EC" id="3.6.1.13" evidence="3"/>
<dbReference type="InterPro" id="IPR036568">
    <property type="entry name" value="GGCT-like_sf"/>
</dbReference>
<evidence type="ECO:0000256" key="7">
    <source>
        <dbReference type="ARBA" id="ARBA00022842"/>
    </source>
</evidence>
<sequence>MGRPLFVFGTLIHPPLLEAVVGDAAHLTLTPARLTGYRVSGVAGGSFPGIESDPDCFADGMIIDGLRAADRARLDYYEKAFDYAREGALLADGRQVDVYLPAQDTWTLRGAWSLEDWIRDESEISLRAAREIMEYIGRKSPAETGRMFPMIRARAWSSINARKSRHGADTLHGRVTVTRHERPYAGYFAVDEFVLKHERFDGSMSQEVLRAVFRAPDAALVLPYDPVRDRVLLVEQIRMGPLARGDRSLWQLEPVAGRLDPGEAPQDAARREAQEEAGLEIGEMWPIAETYCSPGNSSEFYYIYLGFADLPDRAAGTGGLEAEHEDIRSHLLSFDALMMMCDAQRAANAPLVMAAYWLARHRDRLRREAGIAGLR</sequence>
<evidence type="ECO:0000256" key="5">
    <source>
        <dbReference type="ARBA" id="ARBA00022723"/>
    </source>
</evidence>
<evidence type="ECO:0000256" key="4">
    <source>
        <dbReference type="ARBA" id="ARBA00013297"/>
    </source>
</evidence>
<proteinExistence type="inferred from homology"/>
<dbReference type="PROSITE" id="PS00893">
    <property type="entry name" value="NUDIX_BOX"/>
    <property type="match status" value="1"/>
</dbReference>
<dbReference type="KEGG" id="rpon:G3256_07875"/>
<gene>
    <name evidence="16" type="ORF">G3256_07875</name>
</gene>
<dbReference type="GO" id="GO:0005829">
    <property type="term" value="C:cytosol"/>
    <property type="evidence" value="ECO:0007669"/>
    <property type="project" value="TreeGrafter"/>
</dbReference>
<comment type="cofactor">
    <cofactor evidence="1 13">
        <name>Mg(2+)</name>
        <dbReference type="ChEBI" id="CHEBI:18420"/>
    </cofactor>
</comment>
<feature type="binding site" evidence="13">
    <location>
        <position position="272"/>
    </location>
    <ligand>
        <name>Mg(2+)</name>
        <dbReference type="ChEBI" id="CHEBI:18420"/>
        <label>1</label>
    </ligand>
</feature>
<keyword evidence="5 13" id="KW-0479">Metal-binding</keyword>
<feature type="binding site" evidence="13">
    <location>
        <position position="325"/>
    </location>
    <ligand>
        <name>Mg(2+)</name>
        <dbReference type="ChEBI" id="CHEBI:18420"/>
        <label>1</label>
    </ligand>
</feature>
<dbReference type="InterPro" id="IPR015797">
    <property type="entry name" value="NUDIX_hydrolase-like_dom_sf"/>
</dbReference>
<feature type="binding site" evidence="13">
    <location>
        <position position="276"/>
    </location>
    <ligand>
        <name>Mg(2+)</name>
        <dbReference type="ChEBI" id="CHEBI:18420"/>
        <label>1</label>
    </ligand>
</feature>
<feature type="binding site" evidence="13">
    <location>
        <position position="256"/>
    </location>
    <ligand>
        <name>Mg(2+)</name>
        <dbReference type="ChEBI" id="CHEBI:18420"/>
        <label>1</label>
    </ligand>
</feature>
<dbReference type="PROSITE" id="PS51462">
    <property type="entry name" value="NUDIX"/>
    <property type="match status" value="1"/>
</dbReference>
<evidence type="ECO:0000256" key="6">
    <source>
        <dbReference type="ARBA" id="ARBA00022801"/>
    </source>
</evidence>
<dbReference type="InterPro" id="IPR013024">
    <property type="entry name" value="GGCT-like"/>
</dbReference>
<dbReference type="CDD" id="cd24155">
    <property type="entry name" value="NUDIX_ADPRase"/>
    <property type="match status" value="1"/>
</dbReference>
<evidence type="ECO:0000256" key="10">
    <source>
        <dbReference type="ARBA" id="ARBA00030308"/>
    </source>
</evidence>
<dbReference type="Pfam" id="PF06094">
    <property type="entry name" value="GGACT"/>
    <property type="match status" value="1"/>
</dbReference>
<evidence type="ECO:0000259" key="15">
    <source>
        <dbReference type="PROSITE" id="PS51462"/>
    </source>
</evidence>
<evidence type="ECO:0000256" key="3">
    <source>
        <dbReference type="ARBA" id="ARBA00012453"/>
    </source>
</evidence>
<dbReference type="InterPro" id="IPR009288">
    <property type="entry name" value="AIG2-like_dom"/>
</dbReference>
<evidence type="ECO:0000256" key="2">
    <source>
        <dbReference type="ARBA" id="ARBA00007482"/>
    </source>
</evidence>
<evidence type="ECO:0000256" key="11">
    <source>
        <dbReference type="ARBA" id="ARBA00033056"/>
    </source>
</evidence>
<evidence type="ECO:0000256" key="9">
    <source>
        <dbReference type="ARBA" id="ARBA00030162"/>
    </source>
</evidence>